<dbReference type="GO" id="GO:0003690">
    <property type="term" value="F:double-stranded DNA binding"/>
    <property type="evidence" value="ECO:0007669"/>
    <property type="project" value="TreeGrafter"/>
</dbReference>
<keyword evidence="2" id="KW-0808">Transferase</keyword>
<proteinExistence type="predicted"/>
<feature type="compositionally biased region" description="Polar residues" evidence="1">
    <location>
        <begin position="1"/>
        <end position="10"/>
    </location>
</feature>
<dbReference type="PANTHER" id="PTHR12083">
    <property type="entry name" value="BIFUNCTIONAL POLYNUCLEOTIDE PHOSPHATASE/KINASE"/>
    <property type="match status" value="1"/>
</dbReference>
<comment type="caution">
    <text evidence="2">The sequence shown here is derived from an EMBL/GenBank/DDBJ whole genome shotgun (WGS) entry which is preliminary data.</text>
</comment>
<dbReference type="Proteomes" id="UP000590412">
    <property type="component" value="Unassembled WGS sequence"/>
</dbReference>
<feature type="region of interest" description="Disordered" evidence="1">
    <location>
        <begin position="1"/>
        <end position="26"/>
    </location>
</feature>
<dbReference type="EMBL" id="JABWAB010000001">
    <property type="protein sequence ID" value="KAF6059495.1"/>
    <property type="molecule type" value="Genomic_DNA"/>
</dbReference>
<dbReference type="GO" id="GO:0046403">
    <property type="term" value="F:polynucleotide 3'-phosphatase activity"/>
    <property type="evidence" value="ECO:0007669"/>
    <property type="project" value="TreeGrafter"/>
</dbReference>
<dbReference type="NCBIfam" id="TIGR01662">
    <property type="entry name" value="HAD-SF-IIIA"/>
    <property type="match status" value="1"/>
</dbReference>
<dbReference type="InterPro" id="IPR006549">
    <property type="entry name" value="HAD-SF_hydro_IIIA"/>
</dbReference>
<dbReference type="PANTHER" id="PTHR12083:SF9">
    <property type="entry name" value="BIFUNCTIONAL POLYNUCLEOTIDE PHOSPHATASE_KINASE"/>
    <property type="match status" value="1"/>
</dbReference>
<dbReference type="SUPFAM" id="SSF56784">
    <property type="entry name" value="HAD-like"/>
    <property type="match status" value="1"/>
</dbReference>
<feature type="region of interest" description="Disordered" evidence="1">
    <location>
        <begin position="165"/>
        <end position="187"/>
    </location>
</feature>
<name>A0A8X7NRM7_CANPA</name>
<evidence type="ECO:0000256" key="1">
    <source>
        <dbReference type="SAM" id="MobiDB-lite"/>
    </source>
</evidence>
<keyword evidence="2" id="KW-0418">Kinase</keyword>
<dbReference type="InterPro" id="IPR013954">
    <property type="entry name" value="PNK3P"/>
</dbReference>
<dbReference type="OrthoDB" id="19045at2759"/>
<organism evidence="2 3">
    <name type="scientific">Candida parapsilosis</name>
    <name type="common">Yeast</name>
    <dbReference type="NCBI Taxonomy" id="5480"/>
    <lineage>
        <taxon>Eukaryota</taxon>
        <taxon>Fungi</taxon>
        <taxon>Dikarya</taxon>
        <taxon>Ascomycota</taxon>
        <taxon>Saccharomycotina</taxon>
        <taxon>Pichiomycetes</taxon>
        <taxon>Debaryomycetaceae</taxon>
        <taxon>Candida/Lodderomyces clade</taxon>
        <taxon>Candida</taxon>
    </lineage>
</organism>
<dbReference type="Gene3D" id="3.40.50.1000">
    <property type="entry name" value="HAD superfamily/HAD-like"/>
    <property type="match status" value="1"/>
</dbReference>
<evidence type="ECO:0000313" key="2">
    <source>
        <dbReference type="EMBL" id="KAF6059495.1"/>
    </source>
</evidence>
<sequence length="251" mass="28047">MTQYDVTSMISKPKRDPGASTEKLCSTDTSGKAIAQRLDSSLMSTKFELGWETVGTHLIRNISTPQFPGKRVKVAAFDLDSTLITTKSGAKFSRGPTDWKWWSTNVPKVLSKTNNEGYLIVIFTNQGAVVVNQNSKSYANLRSKLNSVYGELAKRQINSLYVFASPKRPSKGPTSSDEQHKSTRKPEIGMWRDLENALAMQGKTIDYKESFYVGDAAGRKQDFSDSDIKFAENAKIDFKTPEEFFKDNGLE</sequence>
<dbReference type="Pfam" id="PF08645">
    <property type="entry name" value="PNK3P"/>
    <property type="match status" value="1"/>
</dbReference>
<evidence type="ECO:0000313" key="3">
    <source>
        <dbReference type="Proteomes" id="UP000590412"/>
    </source>
</evidence>
<dbReference type="AlphaFoldDB" id="A0A8X7NRM7"/>
<dbReference type="GO" id="GO:0046404">
    <property type="term" value="F:ATP-dependent polydeoxyribonucleotide 5'-hydroxyl-kinase activity"/>
    <property type="evidence" value="ECO:0007669"/>
    <property type="project" value="TreeGrafter"/>
</dbReference>
<accession>A0A8X7NRM7</accession>
<dbReference type="GO" id="GO:0006281">
    <property type="term" value="P:DNA repair"/>
    <property type="evidence" value="ECO:0007669"/>
    <property type="project" value="TreeGrafter"/>
</dbReference>
<feature type="compositionally biased region" description="Basic and acidic residues" evidence="1">
    <location>
        <begin position="177"/>
        <end position="187"/>
    </location>
</feature>
<reference evidence="2" key="1">
    <citation type="submission" date="2020-03" db="EMBL/GenBank/DDBJ databases">
        <title>FDA dAtabase for Regulatory Grade micrObial Sequences (FDA-ARGOS): Supporting development and validation of Infectious Disease Dx tests.</title>
        <authorList>
            <person name="Campos J."/>
            <person name="Goldberg B."/>
            <person name="Tallon L."/>
            <person name="Sadzewicz L."/>
            <person name="Vavikolanu K."/>
            <person name="Mehta A."/>
            <person name="Aluvathingal J."/>
            <person name="Nadendla S."/>
            <person name="Nandy P."/>
            <person name="Geyer C."/>
            <person name="Yan Y."/>
            <person name="Sichtig H."/>
        </authorList>
    </citation>
    <scope>NUCLEOTIDE SEQUENCE [LARGE SCALE GENOMIC DNA]</scope>
    <source>
        <strain evidence="2">FDAARGOS_652</strain>
    </source>
</reference>
<dbReference type="NCBIfam" id="TIGR01664">
    <property type="entry name" value="DNA-3'-Pase"/>
    <property type="match status" value="1"/>
</dbReference>
<gene>
    <name evidence="2" type="ORF">FOB60_001077</name>
</gene>
<protein>
    <submittedName>
        <fullName evidence="2">Polynucleotide kinase 3 phosphatase family protein</fullName>
    </submittedName>
</protein>
<dbReference type="InterPro" id="IPR036412">
    <property type="entry name" value="HAD-like_sf"/>
</dbReference>
<dbReference type="InterPro" id="IPR023214">
    <property type="entry name" value="HAD_sf"/>
</dbReference>
<dbReference type="InterPro" id="IPR006551">
    <property type="entry name" value="Polynucleotide_phosphatase"/>
</dbReference>